<gene>
    <name evidence="1" type="ORF">AVEN_161120_1</name>
</gene>
<dbReference type="EMBL" id="BGPR01019806">
    <property type="protein sequence ID" value="GBN82977.1"/>
    <property type="molecule type" value="Genomic_DNA"/>
</dbReference>
<accession>A0A4Y2S4Q9</accession>
<name>A0A4Y2S4Q9_ARAVE</name>
<keyword evidence="2" id="KW-1185">Reference proteome</keyword>
<evidence type="ECO:0000313" key="1">
    <source>
        <dbReference type="EMBL" id="GBN82977.1"/>
    </source>
</evidence>
<dbReference type="AlphaFoldDB" id="A0A4Y2S4Q9"/>
<comment type="caution">
    <text evidence="1">The sequence shown here is derived from an EMBL/GenBank/DDBJ whole genome shotgun (WGS) entry which is preliminary data.</text>
</comment>
<sequence length="97" mass="11311">MAGIFPTGLRQGSLTLIFSNKATFRGRQWNTNERHSRAGLLEGTRLLWVKETKQCLRNRGSWLLMYAETSRLSEPLFDESRRDTMDKIEQILMTNSF</sequence>
<organism evidence="1 2">
    <name type="scientific">Araneus ventricosus</name>
    <name type="common">Orbweaver spider</name>
    <name type="synonym">Epeira ventricosa</name>
    <dbReference type="NCBI Taxonomy" id="182803"/>
    <lineage>
        <taxon>Eukaryota</taxon>
        <taxon>Metazoa</taxon>
        <taxon>Ecdysozoa</taxon>
        <taxon>Arthropoda</taxon>
        <taxon>Chelicerata</taxon>
        <taxon>Arachnida</taxon>
        <taxon>Araneae</taxon>
        <taxon>Araneomorphae</taxon>
        <taxon>Entelegynae</taxon>
        <taxon>Araneoidea</taxon>
        <taxon>Araneidae</taxon>
        <taxon>Araneus</taxon>
    </lineage>
</organism>
<proteinExistence type="predicted"/>
<reference evidence="1 2" key="1">
    <citation type="journal article" date="2019" name="Sci. Rep.">
        <title>Orb-weaving spider Araneus ventricosus genome elucidates the spidroin gene catalogue.</title>
        <authorList>
            <person name="Kono N."/>
            <person name="Nakamura H."/>
            <person name="Ohtoshi R."/>
            <person name="Moran D.A.P."/>
            <person name="Shinohara A."/>
            <person name="Yoshida Y."/>
            <person name="Fujiwara M."/>
            <person name="Mori M."/>
            <person name="Tomita M."/>
            <person name="Arakawa K."/>
        </authorList>
    </citation>
    <scope>NUCLEOTIDE SEQUENCE [LARGE SCALE GENOMIC DNA]</scope>
</reference>
<evidence type="ECO:0000313" key="2">
    <source>
        <dbReference type="Proteomes" id="UP000499080"/>
    </source>
</evidence>
<protein>
    <submittedName>
        <fullName evidence="1">Uncharacterized protein</fullName>
    </submittedName>
</protein>
<dbReference type="Proteomes" id="UP000499080">
    <property type="component" value="Unassembled WGS sequence"/>
</dbReference>